<keyword evidence="1" id="KW-0496">Mitochondrion</keyword>
<dbReference type="EMBL" id="MK697702">
    <property type="protein sequence ID" value="QHR91444.1"/>
    <property type="molecule type" value="Genomic_DNA"/>
</dbReference>
<dbReference type="AlphaFoldDB" id="A0A6B9XQS5"/>
<organism evidence="1">
    <name type="scientific">Picea sitchensis</name>
    <name type="common">Sitka spruce</name>
    <name type="synonym">Pinus sitchensis</name>
    <dbReference type="NCBI Taxonomy" id="3332"/>
    <lineage>
        <taxon>Eukaryota</taxon>
        <taxon>Viridiplantae</taxon>
        <taxon>Streptophyta</taxon>
        <taxon>Embryophyta</taxon>
        <taxon>Tracheophyta</taxon>
        <taxon>Spermatophyta</taxon>
        <taxon>Pinopsida</taxon>
        <taxon>Pinidae</taxon>
        <taxon>Conifers I</taxon>
        <taxon>Pinales</taxon>
        <taxon>Pinaceae</taxon>
        <taxon>Picea</taxon>
    </lineage>
</organism>
<sequence length="82" mass="9372">MKCLLSPLCQNRMTFHHPLVVIREVIKVNCYLRFIAITSCEIIIIVIKLDYGLYTSLFYIPDMCFTNKLCSLLGTVITIGSI</sequence>
<geneLocation type="mitochondrion" evidence="1"/>
<proteinExistence type="predicted"/>
<accession>A0A6B9XQS5</accession>
<protein>
    <submittedName>
        <fullName evidence="1">Uncharacterized protein</fullName>
    </submittedName>
</protein>
<name>A0A6B9XQS5_PICSI</name>
<gene>
    <name evidence="1" type="primary">orf05510</name>
    <name evidence="1" type="ORF">Q903MT_gene5478</name>
</gene>
<evidence type="ECO:0000313" key="1">
    <source>
        <dbReference type="EMBL" id="QHR91444.1"/>
    </source>
</evidence>
<reference evidence="1" key="1">
    <citation type="submission" date="2019-03" db="EMBL/GenBank/DDBJ databases">
        <title>Largest Complete Mitochondrial Genome of a Gymnosperm, Sitka Spruce (Picea sitchensis), Indicates Complex Physical Structure.</title>
        <authorList>
            <person name="Jackman S.D."/>
            <person name="Coombe L."/>
            <person name="Warren R."/>
            <person name="Kirk H."/>
            <person name="Trinh E."/>
            <person name="McLeod T."/>
            <person name="Pleasance S."/>
            <person name="Pandoh P."/>
            <person name="Zhao Y."/>
            <person name="Coope R."/>
            <person name="Bousquet J."/>
            <person name="Bohlmann J.C."/>
            <person name="Jones S.J.M."/>
            <person name="Birol I."/>
        </authorList>
    </citation>
    <scope>NUCLEOTIDE SEQUENCE</scope>
    <source>
        <strain evidence="1">Q903</strain>
    </source>
</reference>